<feature type="region of interest" description="Disordered" evidence="1">
    <location>
        <begin position="22"/>
        <end position="57"/>
    </location>
</feature>
<evidence type="ECO:0000313" key="3">
    <source>
        <dbReference type="Proteomes" id="UP001457282"/>
    </source>
</evidence>
<dbReference type="EMBL" id="JBEDUW010000003">
    <property type="protein sequence ID" value="KAK9938865.1"/>
    <property type="molecule type" value="Genomic_DNA"/>
</dbReference>
<accession>A0AAW1XSG9</accession>
<proteinExistence type="predicted"/>
<comment type="caution">
    <text evidence="2">The sequence shown here is derived from an EMBL/GenBank/DDBJ whole genome shotgun (WGS) entry which is preliminary data.</text>
</comment>
<name>A0AAW1XSG9_RUBAR</name>
<feature type="compositionally biased region" description="Basic residues" evidence="1">
    <location>
        <begin position="41"/>
        <end position="52"/>
    </location>
</feature>
<keyword evidence="3" id="KW-1185">Reference proteome</keyword>
<evidence type="ECO:0000313" key="2">
    <source>
        <dbReference type="EMBL" id="KAK9938865.1"/>
    </source>
</evidence>
<sequence>MASDSSPTPVEGIEVVAASATVAQGESTHQDSVAENSKSTAAKRKRETKTKTKSIASGQRSWIWEHFTKFDEPIMKTIDNQEVQVGHTRRAQSTVWAGGDGSSLNGGWRPCGLGKERRSRVHGLMQGLGNGNGETVSSKRGPVMMRAAATLVGRDRRRW</sequence>
<reference evidence="2 3" key="1">
    <citation type="journal article" date="2023" name="G3 (Bethesda)">
        <title>A chromosome-length genome assembly and annotation of blackberry (Rubus argutus, cv. 'Hillquist').</title>
        <authorList>
            <person name="Bruna T."/>
            <person name="Aryal R."/>
            <person name="Dudchenko O."/>
            <person name="Sargent D.J."/>
            <person name="Mead D."/>
            <person name="Buti M."/>
            <person name="Cavallini A."/>
            <person name="Hytonen T."/>
            <person name="Andres J."/>
            <person name="Pham M."/>
            <person name="Weisz D."/>
            <person name="Mascagni F."/>
            <person name="Usai G."/>
            <person name="Natali L."/>
            <person name="Bassil N."/>
            <person name="Fernandez G.E."/>
            <person name="Lomsadze A."/>
            <person name="Armour M."/>
            <person name="Olukolu B."/>
            <person name="Poorten T."/>
            <person name="Britton C."/>
            <person name="Davik J."/>
            <person name="Ashrafi H."/>
            <person name="Aiden E.L."/>
            <person name="Borodovsky M."/>
            <person name="Worthington M."/>
        </authorList>
    </citation>
    <scope>NUCLEOTIDE SEQUENCE [LARGE SCALE GENOMIC DNA]</scope>
    <source>
        <strain evidence="2">PI 553951</strain>
    </source>
</reference>
<dbReference type="AlphaFoldDB" id="A0AAW1XSG9"/>
<feature type="compositionally biased region" description="Polar residues" evidence="1">
    <location>
        <begin position="22"/>
        <end position="37"/>
    </location>
</feature>
<dbReference type="Proteomes" id="UP001457282">
    <property type="component" value="Unassembled WGS sequence"/>
</dbReference>
<organism evidence="2 3">
    <name type="scientific">Rubus argutus</name>
    <name type="common">Southern blackberry</name>
    <dbReference type="NCBI Taxonomy" id="59490"/>
    <lineage>
        <taxon>Eukaryota</taxon>
        <taxon>Viridiplantae</taxon>
        <taxon>Streptophyta</taxon>
        <taxon>Embryophyta</taxon>
        <taxon>Tracheophyta</taxon>
        <taxon>Spermatophyta</taxon>
        <taxon>Magnoliopsida</taxon>
        <taxon>eudicotyledons</taxon>
        <taxon>Gunneridae</taxon>
        <taxon>Pentapetalae</taxon>
        <taxon>rosids</taxon>
        <taxon>fabids</taxon>
        <taxon>Rosales</taxon>
        <taxon>Rosaceae</taxon>
        <taxon>Rosoideae</taxon>
        <taxon>Rosoideae incertae sedis</taxon>
        <taxon>Rubus</taxon>
    </lineage>
</organism>
<protein>
    <submittedName>
        <fullName evidence="2">Uncharacterized protein</fullName>
    </submittedName>
</protein>
<gene>
    <name evidence="2" type="ORF">M0R45_015580</name>
</gene>
<evidence type="ECO:0000256" key="1">
    <source>
        <dbReference type="SAM" id="MobiDB-lite"/>
    </source>
</evidence>